<dbReference type="Gene3D" id="3.80.10.10">
    <property type="entry name" value="Ribonuclease Inhibitor"/>
    <property type="match status" value="2"/>
</dbReference>
<dbReference type="InterPro" id="IPR032675">
    <property type="entry name" value="LRR_dom_sf"/>
</dbReference>
<dbReference type="EnsemblMetazoa" id="LLOJ000381-RA">
    <property type="protein sequence ID" value="LLOJ000381-PA"/>
    <property type="gene ID" value="LLOJ000381"/>
</dbReference>
<keyword evidence="2" id="KW-1185">Reference proteome</keyword>
<dbReference type="GO" id="GO:0031146">
    <property type="term" value="P:SCF-dependent proteasomal ubiquitin-dependent protein catabolic process"/>
    <property type="evidence" value="ECO:0007669"/>
    <property type="project" value="TreeGrafter"/>
</dbReference>
<protein>
    <submittedName>
        <fullName evidence="1">Uncharacterized protein</fullName>
    </submittedName>
</protein>
<dbReference type="GO" id="GO:0019005">
    <property type="term" value="C:SCF ubiquitin ligase complex"/>
    <property type="evidence" value="ECO:0007669"/>
    <property type="project" value="TreeGrafter"/>
</dbReference>
<organism evidence="1 2">
    <name type="scientific">Lutzomyia longipalpis</name>
    <name type="common">Sand fly</name>
    <dbReference type="NCBI Taxonomy" id="7200"/>
    <lineage>
        <taxon>Eukaryota</taxon>
        <taxon>Metazoa</taxon>
        <taxon>Ecdysozoa</taxon>
        <taxon>Arthropoda</taxon>
        <taxon>Hexapoda</taxon>
        <taxon>Insecta</taxon>
        <taxon>Pterygota</taxon>
        <taxon>Neoptera</taxon>
        <taxon>Endopterygota</taxon>
        <taxon>Diptera</taxon>
        <taxon>Nematocera</taxon>
        <taxon>Psychodoidea</taxon>
        <taxon>Psychodidae</taxon>
        <taxon>Lutzomyia</taxon>
        <taxon>Lutzomyia</taxon>
    </lineage>
</organism>
<name>A0A1B0C8V9_LUTLO</name>
<sequence length="297" mass="33817">MEVKEIARRVGSNVKTLTATRHPLWMIREDVFKLIFVHCKNLRKIILDDFSIPSSIISDVTIAFKNLTVAVLTNCNLTDDTLMALLPMKQIEVLNLSYNFCLKGTFLVKLEKIREIDLSHCHKIDVQMFKDFCVNSQLQSLNISKNKNIIKNCLDTIAKNLTNLESLAISDFFQADENSYLVLADLPNMKRLDLYTYLEHSEEINLLGKFLLAVSAHNRLEHLDISESNITDDVKAALANLKNLKILKMVDVSHLNDRTLTRLSCFNTLQELYVSRSNISASGLIRVIKHSPLINEA</sequence>
<dbReference type="VEuPathDB" id="VectorBase:LLOJ000381"/>
<proteinExistence type="predicted"/>
<dbReference type="Proteomes" id="UP000092461">
    <property type="component" value="Unassembled WGS sequence"/>
</dbReference>
<evidence type="ECO:0000313" key="1">
    <source>
        <dbReference type="EnsemblMetazoa" id="LLOJ000381-PA"/>
    </source>
</evidence>
<dbReference type="SUPFAM" id="SSF52047">
    <property type="entry name" value="RNI-like"/>
    <property type="match status" value="1"/>
</dbReference>
<evidence type="ECO:0000313" key="2">
    <source>
        <dbReference type="Proteomes" id="UP000092461"/>
    </source>
</evidence>
<dbReference type="AlphaFoldDB" id="A0A1B0C8V9"/>
<dbReference type="VEuPathDB" id="VectorBase:LLONM1_008271"/>
<dbReference type="EMBL" id="AJWK01001484">
    <property type="status" value="NOT_ANNOTATED_CDS"/>
    <property type="molecule type" value="Genomic_DNA"/>
</dbReference>
<dbReference type="PANTHER" id="PTHR13318">
    <property type="entry name" value="PARTNER OF PAIRED, ISOFORM B-RELATED"/>
    <property type="match status" value="1"/>
</dbReference>
<reference evidence="1" key="1">
    <citation type="submission" date="2020-05" db="UniProtKB">
        <authorList>
            <consortium name="EnsemblMetazoa"/>
        </authorList>
    </citation>
    <scope>IDENTIFICATION</scope>
    <source>
        <strain evidence="1">Jacobina</strain>
    </source>
</reference>
<accession>A0A1B0C8V9</accession>